<evidence type="ECO:0000256" key="1">
    <source>
        <dbReference type="SAM" id="SignalP"/>
    </source>
</evidence>
<protein>
    <recommendedName>
        <fullName evidence="4">Cadherin-like beta sandwich domain-containing protein</fullName>
    </recommendedName>
</protein>
<dbReference type="OrthoDB" id="789014at2"/>
<dbReference type="Proteomes" id="UP000240912">
    <property type="component" value="Unassembled WGS sequence"/>
</dbReference>
<organism evidence="2 3">
    <name type="scientific">Pedobacter yulinensis</name>
    <dbReference type="NCBI Taxonomy" id="2126353"/>
    <lineage>
        <taxon>Bacteria</taxon>
        <taxon>Pseudomonadati</taxon>
        <taxon>Bacteroidota</taxon>
        <taxon>Sphingobacteriia</taxon>
        <taxon>Sphingobacteriales</taxon>
        <taxon>Sphingobacteriaceae</taxon>
        <taxon>Pedobacter</taxon>
    </lineage>
</organism>
<dbReference type="AlphaFoldDB" id="A0A2T3HJN4"/>
<gene>
    <name evidence="2" type="ORF">C7T94_08330</name>
</gene>
<feature type="signal peptide" evidence="1">
    <location>
        <begin position="1"/>
        <end position="21"/>
    </location>
</feature>
<keyword evidence="3" id="KW-1185">Reference proteome</keyword>
<evidence type="ECO:0000313" key="2">
    <source>
        <dbReference type="EMBL" id="PST82658.1"/>
    </source>
</evidence>
<sequence length="136" mass="14718">MYKIKSRLIMGGLLIATLSCSVSGCKKDQPNEQPEQTRSSQKDILTFEFFKADNSNLTADYNTLQTGNTIAATLPSGTNLSALKAAFTVSKNAVVLVNGQLQTSQVSVNNFTQPVIYTVKAEDGSTKNYTVTITTR</sequence>
<name>A0A2T3HJN4_9SPHI</name>
<evidence type="ECO:0008006" key="4">
    <source>
        <dbReference type="Google" id="ProtNLM"/>
    </source>
</evidence>
<accession>A0A2T3HJN4</accession>
<dbReference type="Gene3D" id="2.60.40.2340">
    <property type="match status" value="1"/>
</dbReference>
<proteinExistence type="predicted"/>
<keyword evidence="1" id="KW-0732">Signal</keyword>
<dbReference type="EMBL" id="PYLS01000005">
    <property type="protein sequence ID" value="PST82658.1"/>
    <property type="molecule type" value="Genomic_DNA"/>
</dbReference>
<comment type="caution">
    <text evidence="2">The sequence shown here is derived from an EMBL/GenBank/DDBJ whole genome shotgun (WGS) entry which is preliminary data.</text>
</comment>
<evidence type="ECO:0000313" key="3">
    <source>
        <dbReference type="Proteomes" id="UP000240912"/>
    </source>
</evidence>
<feature type="chain" id="PRO_5015542390" description="Cadherin-like beta sandwich domain-containing protein" evidence="1">
    <location>
        <begin position="22"/>
        <end position="136"/>
    </location>
</feature>
<reference evidence="2 3" key="1">
    <citation type="submission" date="2018-03" db="EMBL/GenBank/DDBJ databases">
        <authorList>
            <person name="Keele B.F."/>
        </authorList>
    </citation>
    <scope>NUCLEOTIDE SEQUENCE [LARGE SCALE GENOMIC DNA]</scope>
    <source>
        <strain evidence="2 3">YL28-9</strain>
    </source>
</reference>
<dbReference type="PROSITE" id="PS51257">
    <property type="entry name" value="PROKAR_LIPOPROTEIN"/>
    <property type="match status" value="1"/>
</dbReference>